<evidence type="ECO:0000259" key="2">
    <source>
        <dbReference type="PROSITE" id="PS50110"/>
    </source>
</evidence>
<organism evidence="4 5">
    <name type="scientific">Geofilum rubicundum JCM 15548</name>
    <dbReference type="NCBI Taxonomy" id="1236989"/>
    <lineage>
        <taxon>Bacteria</taxon>
        <taxon>Pseudomonadati</taxon>
        <taxon>Bacteroidota</taxon>
        <taxon>Bacteroidia</taxon>
        <taxon>Marinilabiliales</taxon>
        <taxon>Marinilabiliaceae</taxon>
        <taxon>Geofilum</taxon>
    </lineage>
</organism>
<dbReference type="SMART" id="SM00850">
    <property type="entry name" value="LytTR"/>
    <property type="match status" value="1"/>
</dbReference>
<dbReference type="Pfam" id="PF00072">
    <property type="entry name" value="Response_reg"/>
    <property type="match status" value="1"/>
</dbReference>
<proteinExistence type="predicted"/>
<feature type="domain" description="HTH LytTR-type" evidence="3">
    <location>
        <begin position="91"/>
        <end position="194"/>
    </location>
</feature>
<sequence>MPILNGFELLEQLTQINFDVVFTTAHSEYAVKAFRNKAYNFLLKPVDIDDLEQILSDWKQQNETQNKLLDAEAVHKLLTTIKTEGLLKNKIAIPVAEGFEFLEVADIVYCQSENNYTRIVLANQKEKLISKTLKEVEQTLNNYLFMRIHQSYLINPNYLKKYHKNDGGYVVMEPDKQLPVSKSKKELLVKLFEVISRNQ</sequence>
<evidence type="ECO:0000256" key="1">
    <source>
        <dbReference type="PROSITE-ProRule" id="PRU00169"/>
    </source>
</evidence>
<evidence type="ECO:0000313" key="4">
    <source>
        <dbReference type="EMBL" id="GAO31515.1"/>
    </source>
</evidence>
<name>A0A0E9M2Y2_9BACT</name>
<evidence type="ECO:0000259" key="3">
    <source>
        <dbReference type="PROSITE" id="PS50930"/>
    </source>
</evidence>
<dbReference type="InterPro" id="IPR011006">
    <property type="entry name" value="CheY-like_superfamily"/>
</dbReference>
<dbReference type="GO" id="GO:0003677">
    <property type="term" value="F:DNA binding"/>
    <property type="evidence" value="ECO:0007669"/>
    <property type="project" value="InterPro"/>
</dbReference>
<dbReference type="GO" id="GO:0000156">
    <property type="term" value="F:phosphorelay response regulator activity"/>
    <property type="evidence" value="ECO:0007669"/>
    <property type="project" value="InterPro"/>
</dbReference>
<dbReference type="EMBL" id="BAZW01000050">
    <property type="protein sequence ID" value="GAO31515.1"/>
    <property type="molecule type" value="Genomic_DNA"/>
</dbReference>
<dbReference type="AlphaFoldDB" id="A0A0E9M2Y2"/>
<reference evidence="4 5" key="1">
    <citation type="journal article" date="2015" name="Microbes Environ.">
        <title>Distribution and evolution of nitrogen fixation genes in the phylum bacteroidetes.</title>
        <authorList>
            <person name="Inoue J."/>
            <person name="Oshima K."/>
            <person name="Suda W."/>
            <person name="Sakamoto M."/>
            <person name="Iino T."/>
            <person name="Noda S."/>
            <person name="Hongoh Y."/>
            <person name="Hattori M."/>
            <person name="Ohkuma M."/>
        </authorList>
    </citation>
    <scope>NUCLEOTIDE SEQUENCE [LARGE SCALE GENOMIC DNA]</scope>
    <source>
        <strain evidence="4">JCM 15548</strain>
    </source>
</reference>
<dbReference type="PROSITE" id="PS50930">
    <property type="entry name" value="HTH_LYTTR"/>
    <property type="match status" value="1"/>
</dbReference>
<dbReference type="InterPro" id="IPR007492">
    <property type="entry name" value="LytTR_DNA-bd_dom"/>
</dbReference>
<dbReference type="PROSITE" id="PS50110">
    <property type="entry name" value="RESPONSE_REGULATORY"/>
    <property type="match status" value="1"/>
</dbReference>
<evidence type="ECO:0000313" key="5">
    <source>
        <dbReference type="Proteomes" id="UP000032900"/>
    </source>
</evidence>
<dbReference type="Gene3D" id="2.40.50.1020">
    <property type="entry name" value="LytTr DNA-binding domain"/>
    <property type="match status" value="1"/>
</dbReference>
<dbReference type="PANTHER" id="PTHR37299">
    <property type="entry name" value="TRANSCRIPTIONAL REGULATOR-RELATED"/>
    <property type="match status" value="1"/>
</dbReference>
<comment type="caution">
    <text evidence="4">The sequence shown here is derived from an EMBL/GenBank/DDBJ whole genome shotgun (WGS) entry which is preliminary data.</text>
</comment>
<feature type="domain" description="Response regulatory" evidence="2">
    <location>
        <begin position="1"/>
        <end position="59"/>
    </location>
</feature>
<dbReference type="InterPro" id="IPR046947">
    <property type="entry name" value="LytR-like"/>
</dbReference>
<comment type="caution">
    <text evidence="1">Lacks conserved residue(s) required for the propagation of feature annotation.</text>
</comment>
<dbReference type="InterPro" id="IPR001789">
    <property type="entry name" value="Sig_transdc_resp-reg_receiver"/>
</dbReference>
<dbReference type="Gene3D" id="3.40.50.2300">
    <property type="match status" value="1"/>
</dbReference>
<gene>
    <name evidence="4" type="ORF">JCM15548_13882</name>
</gene>
<keyword evidence="5" id="KW-1185">Reference proteome</keyword>
<dbReference type="Proteomes" id="UP000032900">
    <property type="component" value="Unassembled WGS sequence"/>
</dbReference>
<dbReference type="Pfam" id="PF04397">
    <property type="entry name" value="LytTR"/>
    <property type="match status" value="1"/>
</dbReference>
<dbReference type="PANTHER" id="PTHR37299:SF1">
    <property type="entry name" value="STAGE 0 SPORULATION PROTEIN A HOMOLOG"/>
    <property type="match status" value="1"/>
</dbReference>
<dbReference type="SUPFAM" id="SSF52172">
    <property type="entry name" value="CheY-like"/>
    <property type="match status" value="1"/>
</dbReference>
<dbReference type="STRING" id="1236989.JCM15548_13882"/>
<protein>
    <submittedName>
        <fullName evidence="4">Response regulator</fullName>
    </submittedName>
</protein>
<accession>A0A0E9M2Y2</accession>